<keyword evidence="1" id="KW-0732">Signal</keyword>
<evidence type="ECO:0000313" key="2">
    <source>
        <dbReference type="EMBL" id="SIT26278.1"/>
    </source>
</evidence>
<name>A0A1N7QTX6_9FLAO</name>
<dbReference type="PROSITE" id="PS51257">
    <property type="entry name" value="PROKAR_LIPOPROTEIN"/>
    <property type="match status" value="1"/>
</dbReference>
<proteinExistence type="predicted"/>
<protein>
    <recommendedName>
        <fullName evidence="4">Lipoprotein</fullName>
    </recommendedName>
</protein>
<dbReference type="RefSeq" id="WP_139329364.1">
    <property type="nucleotide sequence ID" value="NZ_FTOL01000026.1"/>
</dbReference>
<organism evidence="2 3">
    <name type="scientific">Chryseobacterium ureilyticum</name>
    <dbReference type="NCBI Taxonomy" id="373668"/>
    <lineage>
        <taxon>Bacteria</taxon>
        <taxon>Pseudomonadati</taxon>
        <taxon>Bacteroidota</taxon>
        <taxon>Flavobacteriia</taxon>
        <taxon>Flavobacteriales</taxon>
        <taxon>Weeksellaceae</taxon>
        <taxon>Chryseobacterium group</taxon>
        <taxon>Chryseobacterium</taxon>
    </lineage>
</organism>
<feature type="chain" id="PRO_5009944040" description="Lipoprotein" evidence="1">
    <location>
        <begin position="23"/>
        <end position="118"/>
    </location>
</feature>
<accession>A0A1N7QTX6</accession>
<evidence type="ECO:0000256" key="1">
    <source>
        <dbReference type="SAM" id="SignalP"/>
    </source>
</evidence>
<reference evidence="3" key="1">
    <citation type="submission" date="2017-01" db="EMBL/GenBank/DDBJ databases">
        <authorList>
            <person name="Varghese N."/>
            <person name="Submissions S."/>
        </authorList>
    </citation>
    <scope>NUCLEOTIDE SEQUENCE [LARGE SCALE GENOMIC DNA]</scope>
    <source>
        <strain evidence="3">DSM 18017</strain>
    </source>
</reference>
<feature type="non-terminal residue" evidence="2">
    <location>
        <position position="118"/>
    </location>
</feature>
<evidence type="ECO:0008006" key="4">
    <source>
        <dbReference type="Google" id="ProtNLM"/>
    </source>
</evidence>
<keyword evidence="3" id="KW-1185">Reference proteome</keyword>
<gene>
    <name evidence="2" type="ORF">SAMN05421786_1261</name>
</gene>
<dbReference type="OrthoDB" id="1260289at2"/>
<sequence length="118" mass="13284">MKILNKIILCLLFVFVSCSAVKVTEIFGSEKEIVESVRSKVLIKKFNAQSKNKSFLDFGSTFDNVITVKNGDSIILNEKSTTMPMLGYTNSCIILNNKEVTIIIDHKQTIKLNKKQLP</sequence>
<dbReference type="Proteomes" id="UP000186744">
    <property type="component" value="Unassembled WGS sequence"/>
</dbReference>
<evidence type="ECO:0000313" key="3">
    <source>
        <dbReference type="Proteomes" id="UP000186744"/>
    </source>
</evidence>
<dbReference type="AlphaFoldDB" id="A0A1N7QTX6"/>
<dbReference type="EMBL" id="FTOL01000026">
    <property type="protein sequence ID" value="SIT26278.1"/>
    <property type="molecule type" value="Genomic_DNA"/>
</dbReference>
<feature type="signal peptide" evidence="1">
    <location>
        <begin position="1"/>
        <end position="22"/>
    </location>
</feature>